<proteinExistence type="predicted"/>
<keyword evidence="2" id="KW-1185">Reference proteome</keyword>
<dbReference type="RefSeq" id="XP_007377296.1">
    <property type="nucleotide sequence ID" value="XM_007377234.1"/>
</dbReference>
<dbReference type="Proteomes" id="UP000000709">
    <property type="component" value="Unassembled WGS sequence"/>
</dbReference>
<sequence length="179" mass="20019">MYKHSLRQSAYRFSNNINRFRLLHTTVVRSTKGDSSSIDSFRLPSQTSINEWEFKYDFIPKEATPKAPPLTADAVNQDIAHEKLKSFEREMFSKEQSSSIKVEANSANVVHAGVSVDDAVELIEDRGSKPVDARYPPGFARGKGKSVNHDKYVYSSINPEINNSDISVLNEGEVEVAVP</sequence>
<evidence type="ECO:0000313" key="2">
    <source>
        <dbReference type="Proteomes" id="UP000000709"/>
    </source>
</evidence>
<dbReference type="KEGG" id="spaa:SPAPADRAFT_52420"/>
<dbReference type="EMBL" id="GL996505">
    <property type="protein sequence ID" value="EGW30325.1"/>
    <property type="molecule type" value="Genomic_DNA"/>
</dbReference>
<dbReference type="HOGENOM" id="CLU_077705_0_0_1"/>
<dbReference type="GeneID" id="18871677"/>
<dbReference type="InParanoid" id="G3ATU9"/>
<reference evidence="1 2" key="1">
    <citation type="journal article" date="2011" name="Proc. Natl. Acad. Sci. U.S.A.">
        <title>Comparative genomics of xylose-fermenting fungi for enhanced biofuel production.</title>
        <authorList>
            <person name="Wohlbach D.J."/>
            <person name="Kuo A."/>
            <person name="Sato T.K."/>
            <person name="Potts K.M."/>
            <person name="Salamov A.A."/>
            <person name="LaButti K.M."/>
            <person name="Sun H."/>
            <person name="Clum A."/>
            <person name="Pangilinan J.L."/>
            <person name="Lindquist E.A."/>
            <person name="Lucas S."/>
            <person name="Lapidus A."/>
            <person name="Jin M."/>
            <person name="Gunawan C."/>
            <person name="Balan V."/>
            <person name="Dale B.E."/>
            <person name="Jeffries T.W."/>
            <person name="Zinkel R."/>
            <person name="Barry K.W."/>
            <person name="Grigoriev I.V."/>
            <person name="Gasch A.P."/>
        </authorList>
    </citation>
    <scope>NUCLEOTIDE SEQUENCE [LARGE SCALE GENOMIC DNA]</scope>
    <source>
        <strain evidence="2">NRRL Y-27907 / 11-Y1</strain>
    </source>
</reference>
<protein>
    <submittedName>
        <fullName evidence="1">Uncharacterized protein</fullName>
    </submittedName>
</protein>
<dbReference type="eggNOG" id="ENOG502T41C">
    <property type="taxonomic scope" value="Eukaryota"/>
</dbReference>
<accession>G3ATU9</accession>
<name>G3ATU9_SPAPN</name>
<evidence type="ECO:0000313" key="1">
    <source>
        <dbReference type="EMBL" id="EGW30325.1"/>
    </source>
</evidence>
<dbReference type="AlphaFoldDB" id="G3ATU9"/>
<organism evidence="2">
    <name type="scientific">Spathaspora passalidarum (strain NRRL Y-27907 / 11-Y1)</name>
    <dbReference type="NCBI Taxonomy" id="619300"/>
    <lineage>
        <taxon>Eukaryota</taxon>
        <taxon>Fungi</taxon>
        <taxon>Dikarya</taxon>
        <taxon>Ascomycota</taxon>
        <taxon>Saccharomycotina</taxon>
        <taxon>Pichiomycetes</taxon>
        <taxon>Debaryomycetaceae</taxon>
        <taxon>Spathaspora</taxon>
    </lineage>
</organism>
<dbReference type="OrthoDB" id="4084695at2759"/>
<gene>
    <name evidence="1" type="ORF">SPAPADRAFT_52420</name>
</gene>
<dbReference type="STRING" id="619300.G3ATU9"/>